<gene>
    <name evidence="1" type="ORF">MAE01_16530</name>
</gene>
<keyword evidence="2" id="KW-1185">Reference proteome</keyword>
<name>A0A511AKQ5_9MICO</name>
<evidence type="ECO:0000313" key="1">
    <source>
        <dbReference type="EMBL" id="GEK86477.1"/>
    </source>
</evidence>
<sequence>MKVELLGISKGRQGQALPETTLAYRTGEATVAFAETEQRPTVLGLIASGRMRPDTGSVTIDDAKDAALLRRRVALCDAPDVNDPHPDVAVAGVVAEELMFAGLGATPLHARRWLKHIGYPELAGVPFSAVPTAARVRLLCELAVLREGVEGLVLAHPDRHGGRPESWWPIVQEFADRGLAMLVIVGGAAAAAIERMPEAQR</sequence>
<organism evidence="1 2">
    <name type="scientific">Microbacterium aerolatum</name>
    <dbReference type="NCBI Taxonomy" id="153731"/>
    <lineage>
        <taxon>Bacteria</taxon>
        <taxon>Bacillati</taxon>
        <taxon>Actinomycetota</taxon>
        <taxon>Actinomycetes</taxon>
        <taxon>Micrococcales</taxon>
        <taxon>Microbacteriaceae</taxon>
        <taxon>Microbacterium</taxon>
    </lineage>
</organism>
<dbReference type="OrthoDB" id="3775353at2"/>
<comment type="caution">
    <text evidence="1">The sequence shown here is derived from an EMBL/GenBank/DDBJ whole genome shotgun (WGS) entry which is preliminary data.</text>
</comment>
<evidence type="ECO:0000313" key="2">
    <source>
        <dbReference type="Proteomes" id="UP000321225"/>
    </source>
</evidence>
<protein>
    <recommendedName>
        <fullName evidence="3">ABC transporter ATP-binding protein</fullName>
    </recommendedName>
</protein>
<accession>A0A511AKQ5</accession>
<dbReference type="RefSeq" id="WP_147039093.1">
    <property type="nucleotide sequence ID" value="NZ_BJUW01000006.1"/>
</dbReference>
<proteinExistence type="predicted"/>
<reference evidence="1 2" key="1">
    <citation type="submission" date="2019-07" db="EMBL/GenBank/DDBJ databases">
        <title>Whole genome shotgun sequence of Microbacterium aerolatum NBRC 103071.</title>
        <authorList>
            <person name="Hosoyama A."/>
            <person name="Uohara A."/>
            <person name="Ohji S."/>
            <person name="Ichikawa N."/>
        </authorList>
    </citation>
    <scope>NUCLEOTIDE SEQUENCE [LARGE SCALE GENOMIC DNA]</scope>
    <source>
        <strain evidence="1 2">NBRC 103071</strain>
    </source>
</reference>
<dbReference type="Proteomes" id="UP000321225">
    <property type="component" value="Unassembled WGS sequence"/>
</dbReference>
<evidence type="ECO:0008006" key="3">
    <source>
        <dbReference type="Google" id="ProtNLM"/>
    </source>
</evidence>
<dbReference type="AlphaFoldDB" id="A0A511AKQ5"/>
<dbReference type="EMBL" id="BJUW01000006">
    <property type="protein sequence ID" value="GEK86477.1"/>
    <property type="molecule type" value="Genomic_DNA"/>
</dbReference>